<dbReference type="EMBL" id="GBRH01159127">
    <property type="protein sequence ID" value="JAE38769.1"/>
    <property type="molecule type" value="Transcribed_RNA"/>
</dbReference>
<feature type="region of interest" description="Disordered" evidence="1">
    <location>
        <begin position="1"/>
        <end position="34"/>
    </location>
</feature>
<evidence type="ECO:0000313" key="2">
    <source>
        <dbReference type="EMBL" id="JAE38769.1"/>
    </source>
</evidence>
<feature type="compositionally biased region" description="Polar residues" evidence="1">
    <location>
        <begin position="1"/>
        <end position="18"/>
    </location>
</feature>
<evidence type="ECO:0000256" key="1">
    <source>
        <dbReference type="SAM" id="MobiDB-lite"/>
    </source>
</evidence>
<proteinExistence type="predicted"/>
<dbReference type="AlphaFoldDB" id="A0A0A9HSG2"/>
<sequence length="50" mass="5998">MHFMTNASMNSFHITQDTKNPKHNKSIQNMKMRERDITDMNGNAYKVRRK</sequence>
<protein>
    <submittedName>
        <fullName evidence="2">Uncharacterized protein</fullName>
    </submittedName>
</protein>
<reference evidence="2" key="1">
    <citation type="submission" date="2014-09" db="EMBL/GenBank/DDBJ databases">
        <authorList>
            <person name="Magalhaes I.L.F."/>
            <person name="Oliveira U."/>
            <person name="Santos F.R."/>
            <person name="Vidigal T.H.D.A."/>
            <person name="Brescovit A.D."/>
            <person name="Santos A.J."/>
        </authorList>
    </citation>
    <scope>NUCLEOTIDE SEQUENCE</scope>
    <source>
        <tissue evidence="2">Shoot tissue taken approximately 20 cm above the soil surface</tissue>
    </source>
</reference>
<accession>A0A0A9HSG2</accession>
<reference evidence="2" key="2">
    <citation type="journal article" date="2015" name="Data Brief">
        <title>Shoot transcriptome of the giant reed, Arundo donax.</title>
        <authorList>
            <person name="Barrero R.A."/>
            <person name="Guerrero F.D."/>
            <person name="Moolhuijzen P."/>
            <person name="Goolsby J.A."/>
            <person name="Tidwell J."/>
            <person name="Bellgard S.E."/>
            <person name="Bellgard M.I."/>
        </authorList>
    </citation>
    <scope>NUCLEOTIDE SEQUENCE</scope>
    <source>
        <tissue evidence="2">Shoot tissue taken approximately 20 cm above the soil surface</tissue>
    </source>
</reference>
<name>A0A0A9HSG2_ARUDO</name>
<organism evidence="2">
    <name type="scientific">Arundo donax</name>
    <name type="common">Giant reed</name>
    <name type="synonym">Donax arundinaceus</name>
    <dbReference type="NCBI Taxonomy" id="35708"/>
    <lineage>
        <taxon>Eukaryota</taxon>
        <taxon>Viridiplantae</taxon>
        <taxon>Streptophyta</taxon>
        <taxon>Embryophyta</taxon>
        <taxon>Tracheophyta</taxon>
        <taxon>Spermatophyta</taxon>
        <taxon>Magnoliopsida</taxon>
        <taxon>Liliopsida</taxon>
        <taxon>Poales</taxon>
        <taxon>Poaceae</taxon>
        <taxon>PACMAD clade</taxon>
        <taxon>Arundinoideae</taxon>
        <taxon>Arundineae</taxon>
        <taxon>Arundo</taxon>
    </lineage>
</organism>